<keyword evidence="6" id="KW-1185">Reference proteome</keyword>
<dbReference type="Proteomes" id="UP000297403">
    <property type="component" value="Unassembled WGS sequence"/>
</dbReference>
<evidence type="ECO:0000256" key="2">
    <source>
        <dbReference type="ARBA" id="ARBA00023125"/>
    </source>
</evidence>
<feature type="domain" description="HTH marR-type" evidence="4">
    <location>
        <begin position="1"/>
        <end position="133"/>
    </location>
</feature>
<evidence type="ECO:0000259" key="4">
    <source>
        <dbReference type="PROSITE" id="PS50995"/>
    </source>
</evidence>
<dbReference type="Gene3D" id="1.10.10.10">
    <property type="entry name" value="Winged helix-like DNA-binding domain superfamily/Winged helix DNA-binding domain"/>
    <property type="match status" value="1"/>
</dbReference>
<protein>
    <submittedName>
        <fullName evidence="5">MarR family transcriptional regulator</fullName>
    </submittedName>
</protein>
<keyword evidence="3" id="KW-0804">Transcription</keyword>
<dbReference type="InterPro" id="IPR036388">
    <property type="entry name" value="WH-like_DNA-bd_sf"/>
</dbReference>
<dbReference type="GO" id="GO:0003677">
    <property type="term" value="F:DNA binding"/>
    <property type="evidence" value="ECO:0007669"/>
    <property type="project" value="UniProtKB-KW"/>
</dbReference>
<dbReference type="PANTHER" id="PTHR33164">
    <property type="entry name" value="TRANSCRIPTIONAL REGULATOR, MARR FAMILY"/>
    <property type="match status" value="1"/>
</dbReference>
<evidence type="ECO:0000256" key="3">
    <source>
        <dbReference type="ARBA" id="ARBA00023163"/>
    </source>
</evidence>
<name>A0AAQ2HGP0_9MICO</name>
<dbReference type="InterPro" id="IPR039422">
    <property type="entry name" value="MarR/SlyA-like"/>
</dbReference>
<dbReference type="AlphaFoldDB" id="A0AAQ2HGP0"/>
<accession>A0AAQ2HGP0</accession>
<evidence type="ECO:0000256" key="1">
    <source>
        <dbReference type="ARBA" id="ARBA00023015"/>
    </source>
</evidence>
<gene>
    <name evidence="5" type="ORF">E3O49_02505</name>
</gene>
<keyword evidence="2" id="KW-0238">DNA-binding</keyword>
<dbReference type="SMART" id="SM00347">
    <property type="entry name" value="HTH_MARR"/>
    <property type="match status" value="1"/>
</dbReference>
<dbReference type="GO" id="GO:0006950">
    <property type="term" value="P:response to stress"/>
    <property type="evidence" value="ECO:0007669"/>
    <property type="project" value="TreeGrafter"/>
</dbReference>
<dbReference type="InterPro" id="IPR023187">
    <property type="entry name" value="Tscrpt_reg_MarR-type_CS"/>
</dbReference>
<dbReference type="GO" id="GO:0003700">
    <property type="term" value="F:DNA-binding transcription factor activity"/>
    <property type="evidence" value="ECO:0007669"/>
    <property type="project" value="InterPro"/>
</dbReference>
<dbReference type="SUPFAM" id="SSF46785">
    <property type="entry name" value="Winged helix' DNA-binding domain"/>
    <property type="match status" value="1"/>
</dbReference>
<reference evidence="5 6" key="1">
    <citation type="submission" date="2019-03" db="EMBL/GenBank/DDBJ databases">
        <title>Genomics of glacier-inhabiting Cryobacterium strains.</title>
        <authorList>
            <person name="Liu Q."/>
            <person name="Xin Y.-H."/>
        </authorList>
    </citation>
    <scope>NUCLEOTIDE SEQUENCE [LARGE SCALE GENOMIC DNA]</scope>
    <source>
        <strain evidence="6">TMT1-22</strain>
    </source>
</reference>
<evidence type="ECO:0000313" key="5">
    <source>
        <dbReference type="EMBL" id="TFC52257.1"/>
    </source>
</evidence>
<dbReference type="EMBL" id="SOFY01000011">
    <property type="protein sequence ID" value="TFC52257.1"/>
    <property type="molecule type" value="Genomic_DNA"/>
</dbReference>
<organism evidence="5 6">
    <name type="scientific">Cryobacterium shii</name>
    <dbReference type="NCBI Taxonomy" id="1259235"/>
    <lineage>
        <taxon>Bacteria</taxon>
        <taxon>Bacillati</taxon>
        <taxon>Actinomycetota</taxon>
        <taxon>Actinomycetes</taxon>
        <taxon>Micrococcales</taxon>
        <taxon>Microbacteriaceae</taxon>
        <taxon>Cryobacterium</taxon>
    </lineage>
</organism>
<dbReference type="InterPro" id="IPR036390">
    <property type="entry name" value="WH_DNA-bd_sf"/>
</dbReference>
<dbReference type="PROSITE" id="PS50995">
    <property type="entry name" value="HTH_MARR_2"/>
    <property type="match status" value="1"/>
</dbReference>
<comment type="caution">
    <text evidence="5">The sequence shown here is derived from an EMBL/GenBank/DDBJ whole genome shotgun (WGS) entry which is preliminary data.</text>
</comment>
<dbReference type="PANTHER" id="PTHR33164:SF101">
    <property type="entry name" value="TRANSCRIPTIONAL REPRESSOR MPRA"/>
    <property type="match status" value="1"/>
</dbReference>
<dbReference type="InterPro" id="IPR000835">
    <property type="entry name" value="HTH_MarR-typ"/>
</dbReference>
<keyword evidence="1" id="KW-0805">Transcription regulation</keyword>
<sequence length="144" mass="15816">MAAVTSIMRAQQIMLARIEAVLKPFGVTFARYELLTLLSFTRSGALPMKNASVRLQVHPTSVTNAVDRLEAAGYVRRLAHPTDRRTTLVEITATGQTIVRDATARLNDEVFARPGLSQDDIHSLIRVLSGFRHDAGDFADPGSR</sequence>
<proteinExistence type="predicted"/>
<evidence type="ECO:0000313" key="6">
    <source>
        <dbReference type="Proteomes" id="UP000297403"/>
    </source>
</evidence>
<dbReference type="Pfam" id="PF01047">
    <property type="entry name" value="MarR"/>
    <property type="match status" value="1"/>
</dbReference>
<dbReference type="PROSITE" id="PS01117">
    <property type="entry name" value="HTH_MARR_1"/>
    <property type="match status" value="1"/>
</dbReference>